<dbReference type="SUPFAM" id="SSF103025">
    <property type="entry name" value="Folate-binding domain"/>
    <property type="match status" value="1"/>
</dbReference>
<protein>
    <submittedName>
        <fullName evidence="1">Sarcosine oxidase subunit gamma</fullName>
    </submittedName>
</protein>
<organism evidence="1 2">
    <name type="scientific">Cognatiyoonia sediminum</name>
    <dbReference type="NCBI Taxonomy" id="1508389"/>
    <lineage>
        <taxon>Bacteria</taxon>
        <taxon>Pseudomonadati</taxon>
        <taxon>Pseudomonadota</taxon>
        <taxon>Alphaproteobacteria</taxon>
        <taxon>Rhodobacterales</taxon>
        <taxon>Paracoccaceae</taxon>
        <taxon>Cognatiyoonia</taxon>
    </lineage>
</organism>
<dbReference type="RefSeq" id="WP_072899714.1">
    <property type="nucleotide sequence ID" value="NZ_FQXB01000001.1"/>
</dbReference>
<dbReference type="EMBL" id="FQXB01000001">
    <property type="protein sequence ID" value="SHG79700.1"/>
    <property type="molecule type" value="Genomic_DNA"/>
</dbReference>
<dbReference type="Proteomes" id="UP000184074">
    <property type="component" value="Unassembled WGS sequence"/>
</dbReference>
<dbReference type="Pfam" id="PF04268">
    <property type="entry name" value="SoxG"/>
    <property type="match status" value="1"/>
</dbReference>
<dbReference type="OrthoDB" id="9814782at2"/>
<reference evidence="1 2" key="1">
    <citation type="submission" date="2016-11" db="EMBL/GenBank/DDBJ databases">
        <authorList>
            <person name="Jaros S."/>
            <person name="Januszkiewicz K."/>
            <person name="Wedrychowicz H."/>
        </authorList>
    </citation>
    <scope>NUCLEOTIDE SEQUENCE [LARGE SCALE GENOMIC DNA]</scope>
    <source>
        <strain evidence="1 2">DSM 28715</strain>
    </source>
</reference>
<name>A0A1M5MQL4_9RHOB</name>
<evidence type="ECO:0000313" key="1">
    <source>
        <dbReference type="EMBL" id="SHG79700.1"/>
    </source>
</evidence>
<dbReference type="InterPro" id="IPR027266">
    <property type="entry name" value="TrmE/GcvT-like"/>
</dbReference>
<keyword evidence="2" id="KW-1185">Reference proteome</keyword>
<accession>A0A1M5MQL4</accession>
<evidence type="ECO:0000313" key="2">
    <source>
        <dbReference type="Proteomes" id="UP000184074"/>
    </source>
</evidence>
<dbReference type="AlphaFoldDB" id="A0A1M5MQL4"/>
<dbReference type="InterPro" id="IPR007375">
    <property type="entry name" value="SoxG"/>
</dbReference>
<sequence>MSNVVSALDGQVAPGEVTVRELGLRGMITLRGDLSSRKLQNICKKLTGVAFPKQGGVASEGDKGLAWMSPDEVLVMVPHAEAAPAVAAIEAALKGEHFLAVNVSDARAVFSVQGAFSREVIAKLAPADLHPDRFKEGMMRRTRLGQVAAAFWMVDEETFCVICFRSVAEYTFGLLKASAGAGEVGYL</sequence>
<gene>
    <name evidence="1" type="ORF">SAMN05444003_0968</name>
</gene>
<dbReference type="STRING" id="1508389.SAMN05444003_0968"/>
<dbReference type="Gene3D" id="3.30.1360.120">
    <property type="entry name" value="Probable tRNA modification gtpase trme, domain 1"/>
    <property type="match status" value="1"/>
</dbReference>
<proteinExistence type="predicted"/>
<dbReference type="Gene3D" id="3.30.70.1520">
    <property type="entry name" value="Heterotetrameric sarcosine oxidase"/>
    <property type="match status" value="1"/>
</dbReference>